<protein>
    <submittedName>
        <fullName evidence="2">ATP-binding protein</fullName>
    </submittedName>
</protein>
<dbReference type="SUPFAM" id="SSF52402">
    <property type="entry name" value="Adenine nucleotide alpha hydrolases-like"/>
    <property type="match status" value="1"/>
</dbReference>
<dbReference type="AlphaFoldDB" id="A0A2G9YI90"/>
<sequence length="190" mass="21628">MVEKVLFTWSGGKDSAMALYELQKVYNYKILALLTTITDGYDRISMHGVRNSLLEQQIESLGFPLEKVHISKDSSNEEYEAKMKNALLRYQAQGVSSVAFGDIFLEDLRRYREKNLSKIGLKGIFPLWMRNTAELARTFIDLGFKAIITCIDSKFLDKSFAGRVFDKQFLSELPSSVDPCGENGEFHSFV</sequence>
<dbReference type="Gene3D" id="3.40.50.620">
    <property type="entry name" value="HUPs"/>
    <property type="match status" value="1"/>
</dbReference>
<evidence type="ECO:0000313" key="2">
    <source>
        <dbReference type="EMBL" id="PIP18914.1"/>
    </source>
</evidence>
<dbReference type="Gene3D" id="3.90.1490.10">
    <property type="entry name" value="putative n-type atp pyrophosphatase, domain 2"/>
    <property type="match status" value="1"/>
</dbReference>
<proteinExistence type="predicted"/>
<gene>
    <name evidence="2" type="ORF">COX41_05660</name>
</gene>
<dbReference type="InterPro" id="IPR014729">
    <property type="entry name" value="Rossmann-like_a/b/a_fold"/>
</dbReference>
<evidence type="ECO:0000259" key="1">
    <source>
        <dbReference type="Pfam" id="PF01902"/>
    </source>
</evidence>
<keyword evidence="2" id="KW-0067">ATP-binding</keyword>
<dbReference type="Pfam" id="PF01902">
    <property type="entry name" value="Diphthami_syn_2"/>
    <property type="match status" value="1"/>
</dbReference>
<feature type="non-terminal residue" evidence="2">
    <location>
        <position position="190"/>
    </location>
</feature>
<dbReference type="InterPro" id="IPR002761">
    <property type="entry name" value="Diphthami_syn_dom"/>
</dbReference>
<dbReference type="GO" id="GO:0005524">
    <property type="term" value="F:ATP binding"/>
    <property type="evidence" value="ECO:0007669"/>
    <property type="project" value="UniProtKB-KW"/>
</dbReference>
<organism evidence="2 3">
    <name type="scientific">Candidatus Sherwoodlollariibacterium unditelluris</name>
    <dbReference type="NCBI Taxonomy" id="1974757"/>
    <lineage>
        <taxon>Bacteria</taxon>
        <taxon>Pseudomonadati</taxon>
        <taxon>Candidatus Omnitrophota</taxon>
        <taxon>Candidatus Sherwoodlollariibacterium</taxon>
    </lineage>
</organism>
<dbReference type="EMBL" id="PCRK01000146">
    <property type="protein sequence ID" value="PIP18914.1"/>
    <property type="molecule type" value="Genomic_DNA"/>
</dbReference>
<feature type="domain" description="Diphthamide synthase" evidence="1">
    <location>
        <begin position="4"/>
        <end position="190"/>
    </location>
</feature>
<keyword evidence="2" id="KW-0547">Nucleotide-binding</keyword>
<comment type="caution">
    <text evidence="2">The sequence shown here is derived from an EMBL/GenBank/DDBJ whole genome shotgun (WGS) entry which is preliminary data.</text>
</comment>
<evidence type="ECO:0000313" key="3">
    <source>
        <dbReference type="Proteomes" id="UP000231292"/>
    </source>
</evidence>
<dbReference type="NCBIfam" id="TIGR00290">
    <property type="entry name" value="MJ0570_dom"/>
    <property type="match status" value="1"/>
</dbReference>
<name>A0A2G9YI90_9BACT</name>
<dbReference type="CDD" id="cd01994">
    <property type="entry name" value="AANH_PF0828-like"/>
    <property type="match status" value="1"/>
</dbReference>
<accession>A0A2G9YI90</accession>
<dbReference type="Proteomes" id="UP000231292">
    <property type="component" value="Unassembled WGS sequence"/>
</dbReference>
<reference evidence="2 3" key="1">
    <citation type="submission" date="2017-09" db="EMBL/GenBank/DDBJ databases">
        <title>Depth-based differentiation of microbial function through sediment-hosted aquifers and enrichment of novel symbionts in the deep terrestrial subsurface.</title>
        <authorList>
            <person name="Probst A.J."/>
            <person name="Ladd B."/>
            <person name="Jarett J.K."/>
            <person name="Geller-Mcgrath D.E."/>
            <person name="Sieber C.M."/>
            <person name="Emerson J.B."/>
            <person name="Anantharaman K."/>
            <person name="Thomas B.C."/>
            <person name="Malmstrom R."/>
            <person name="Stieglmeier M."/>
            <person name="Klingl A."/>
            <person name="Woyke T."/>
            <person name="Ryan C.M."/>
            <person name="Banfield J.F."/>
        </authorList>
    </citation>
    <scope>NUCLEOTIDE SEQUENCE [LARGE SCALE GENOMIC DNA]</scope>
    <source>
        <strain evidence="2">CG23_combo_of_CG06-09_8_20_14_all_41_10</strain>
    </source>
</reference>